<evidence type="ECO:0000256" key="3">
    <source>
        <dbReference type="ARBA" id="ARBA00023163"/>
    </source>
</evidence>
<evidence type="ECO:0000256" key="2">
    <source>
        <dbReference type="ARBA" id="ARBA00023125"/>
    </source>
</evidence>
<evidence type="ECO:0000313" key="5">
    <source>
        <dbReference type="EMBL" id="MDC7227656.1"/>
    </source>
</evidence>
<organism evidence="5 6">
    <name type="scientific">Candidatus Thalassospirochaeta sargassi</name>
    <dbReference type="NCBI Taxonomy" id="3119039"/>
    <lineage>
        <taxon>Bacteria</taxon>
        <taxon>Pseudomonadati</taxon>
        <taxon>Spirochaetota</taxon>
        <taxon>Spirochaetia</taxon>
        <taxon>Spirochaetales</taxon>
        <taxon>Spirochaetaceae</taxon>
        <taxon>Candidatus Thalassospirochaeta</taxon>
    </lineage>
</organism>
<keyword evidence="3" id="KW-0804">Transcription</keyword>
<sequence length="259" mass="29477">MINKDPIYQQLNNELRELLSGDQFKVGDKFLTERTICDRYDVSRTTANKALSNLVSEGLLKFKKGVGTFIQEKPEIGKLHSITSFTENTKRAGMDPTSEVLRFERIKASDVDVIANEKLQIDNSEDLFRIERLRKANGSPMILEDRFIVAKYCPGLFEHSLKGSLYAIFEETYGLNITSTDETIQAVILDDYQADLLGVESGMAGFLVSAVGYIDDETPLWWETTLHKPDGFEFRCKVKPKQNQQKLEGRVLFDNPNHK</sequence>
<dbReference type="InterPro" id="IPR011663">
    <property type="entry name" value="UTRA"/>
</dbReference>
<proteinExistence type="predicted"/>
<dbReference type="InterPro" id="IPR000524">
    <property type="entry name" value="Tscrpt_reg_HTH_GntR"/>
</dbReference>
<dbReference type="Gene3D" id="1.10.10.10">
    <property type="entry name" value="Winged helix-like DNA-binding domain superfamily/Winged helix DNA-binding domain"/>
    <property type="match status" value="1"/>
</dbReference>
<dbReference type="GO" id="GO:0003700">
    <property type="term" value="F:DNA-binding transcription factor activity"/>
    <property type="evidence" value="ECO:0007669"/>
    <property type="project" value="InterPro"/>
</dbReference>
<dbReference type="InterPro" id="IPR036390">
    <property type="entry name" value="WH_DNA-bd_sf"/>
</dbReference>
<dbReference type="Pfam" id="PF07702">
    <property type="entry name" value="UTRA"/>
    <property type="match status" value="1"/>
</dbReference>
<keyword evidence="2" id="KW-0238">DNA-binding</keyword>
<dbReference type="PROSITE" id="PS50949">
    <property type="entry name" value="HTH_GNTR"/>
    <property type="match status" value="1"/>
</dbReference>
<dbReference type="CDD" id="cd07377">
    <property type="entry name" value="WHTH_GntR"/>
    <property type="match status" value="1"/>
</dbReference>
<dbReference type="SMART" id="SM00345">
    <property type="entry name" value="HTH_GNTR"/>
    <property type="match status" value="1"/>
</dbReference>
<dbReference type="EMBL" id="JAQQAL010000030">
    <property type="protein sequence ID" value="MDC7227656.1"/>
    <property type="molecule type" value="Genomic_DNA"/>
</dbReference>
<dbReference type="SMART" id="SM00866">
    <property type="entry name" value="UTRA"/>
    <property type="match status" value="1"/>
</dbReference>
<comment type="caution">
    <text evidence="5">The sequence shown here is derived from an EMBL/GenBank/DDBJ whole genome shotgun (WGS) entry which is preliminary data.</text>
</comment>
<dbReference type="InterPro" id="IPR050679">
    <property type="entry name" value="Bact_HTH_transcr_reg"/>
</dbReference>
<dbReference type="GO" id="GO:0003677">
    <property type="term" value="F:DNA binding"/>
    <property type="evidence" value="ECO:0007669"/>
    <property type="project" value="UniProtKB-KW"/>
</dbReference>
<dbReference type="GO" id="GO:0045892">
    <property type="term" value="P:negative regulation of DNA-templated transcription"/>
    <property type="evidence" value="ECO:0007669"/>
    <property type="project" value="TreeGrafter"/>
</dbReference>
<name>A0AAJ1MLA4_9SPIO</name>
<gene>
    <name evidence="5" type="ORF">PQJ61_12900</name>
</gene>
<dbReference type="PRINTS" id="PR00035">
    <property type="entry name" value="HTHGNTR"/>
</dbReference>
<feature type="domain" description="HTH gntR-type" evidence="4">
    <location>
        <begin position="5"/>
        <end position="73"/>
    </location>
</feature>
<dbReference type="Proteomes" id="UP001221217">
    <property type="component" value="Unassembled WGS sequence"/>
</dbReference>
<dbReference type="SUPFAM" id="SSF46785">
    <property type="entry name" value="Winged helix' DNA-binding domain"/>
    <property type="match status" value="1"/>
</dbReference>
<evidence type="ECO:0000256" key="1">
    <source>
        <dbReference type="ARBA" id="ARBA00023015"/>
    </source>
</evidence>
<dbReference type="InterPro" id="IPR036388">
    <property type="entry name" value="WH-like_DNA-bd_sf"/>
</dbReference>
<reference evidence="5 6" key="1">
    <citation type="submission" date="2022-12" db="EMBL/GenBank/DDBJ databases">
        <title>Metagenome assembled genome from gulf of manar.</title>
        <authorList>
            <person name="Kohli P."/>
            <person name="Pk S."/>
            <person name="Venkata Ramana C."/>
            <person name="Sasikala C."/>
        </authorList>
    </citation>
    <scope>NUCLEOTIDE SEQUENCE [LARGE SCALE GENOMIC DNA]</scope>
    <source>
        <strain evidence="5">JB008</strain>
    </source>
</reference>
<dbReference type="PANTHER" id="PTHR44846">
    <property type="entry name" value="MANNOSYL-D-GLYCERATE TRANSPORT/METABOLISM SYSTEM REPRESSOR MNGR-RELATED"/>
    <property type="match status" value="1"/>
</dbReference>
<evidence type="ECO:0000313" key="6">
    <source>
        <dbReference type="Proteomes" id="UP001221217"/>
    </source>
</evidence>
<dbReference type="Pfam" id="PF00392">
    <property type="entry name" value="GntR"/>
    <property type="match status" value="1"/>
</dbReference>
<keyword evidence="1" id="KW-0805">Transcription regulation</keyword>
<dbReference type="InterPro" id="IPR028978">
    <property type="entry name" value="Chorismate_lyase_/UTRA_dom_sf"/>
</dbReference>
<accession>A0AAJ1MLA4</accession>
<dbReference type="SUPFAM" id="SSF64288">
    <property type="entry name" value="Chorismate lyase-like"/>
    <property type="match status" value="1"/>
</dbReference>
<dbReference type="PANTHER" id="PTHR44846:SF1">
    <property type="entry name" value="MANNOSYL-D-GLYCERATE TRANSPORT_METABOLISM SYSTEM REPRESSOR MNGR-RELATED"/>
    <property type="match status" value="1"/>
</dbReference>
<protein>
    <submittedName>
        <fullName evidence="5">GntR family transcriptional regulator</fullName>
    </submittedName>
</protein>
<dbReference type="Gene3D" id="3.40.1410.10">
    <property type="entry name" value="Chorismate lyase-like"/>
    <property type="match status" value="1"/>
</dbReference>
<evidence type="ECO:0000259" key="4">
    <source>
        <dbReference type="PROSITE" id="PS50949"/>
    </source>
</evidence>
<dbReference type="AlphaFoldDB" id="A0AAJ1MLA4"/>